<accession>A0A1R1PUN7</accession>
<comment type="subcellular location">
    <subcellularLocation>
        <location evidence="1">Membrane</location>
        <topology evidence="1">Multi-pass membrane protein</topology>
    </subcellularLocation>
</comment>
<feature type="transmembrane region" description="Helical" evidence="7">
    <location>
        <begin position="12"/>
        <end position="31"/>
    </location>
</feature>
<dbReference type="GO" id="GO:0016020">
    <property type="term" value="C:membrane"/>
    <property type="evidence" value="ECO:0007669"/>
    <property type="project" value="UniProtKB-SubCell"/>
</dbReference>
<dbReference type="EMBL" id="LSSK01000167">
    <property type="protein sequence ID" value="OMH84657.1"/>
    <property type="molecule type" value="Genomic_DNA"/>
</dbReference>
<name>A0A1R1PUN7_ZANCU</name>
<evidence type="ECO:0000256" key="1">
    <source>
        <dbReference type="ARBA" id="ARBA00004141"/>
    </source>
</evidence>
<sequence length="185" mass="21140">MKKKYTVRQQIAVVIVTIGVVWATLVAQKAMKHDFKNLRDSTIVADGLDESTNKWAFGLLVLSMSVLTASFLGIYQEGLYKRYGGDWKESMFYLARIDNNRPQLDKHIIQLQWAGNTSGWHLQPKWIPISSNCVEQLVLSDIHTGIPNHLYSFCESLGDKNHIFDAESCAYHEKNAQSGYFFCYI</sequence>
<evidence type="ECO:0000256" key="5">
    <source>
        <dbReference type="ARBA" id="ARBA00022989"/>
    </source>
</evidence>
<dbReference type="OrthoDB" id="999962at2759"/>
<dbReference type="GO" id="GO:0055085">
    <property type="term" value="P:transmembrane transport"/>
    <property type="evidence" value="ECO:0007669"/>
    <property type="project" value="InterPro"/>
</dbReference>
<keyword evidence="9" id="KW-1185">Reference proteome</keyword>
<organism evidence="8 9">
    <name type="scientific">Zancudomyces culisetae</name>
    <name type="common">Gut fungus</name>
    <name type="synonym">Smittium culisetae</name>
    <dbReference type="NCBI Taxonomy" id="1213189"/>
    <lineage>
        <taxon>Eukaryota</taxon>
        <taxon>Fungi</taxon>
        <taxon>Fungi incertae sedis</taxon>
        <taxon>Zoopagomycota</taxon>
        <taxon>Kickxellomycotina</taxon>
        <taxon>Harpellomycetes</taxon>
        <taxon>Harpellales</taxon>
        <taxon>Legeriomycetaceae</taxon>
        <taxon>Zancudomyces</taxon>
    </lineage>
</organism>
<feature type="transmembrane region" description="Helical" evidence="7">
    <location>
        <begin position="55"/>
        <end position="75"/>
    </location>
</feature>
<keyword evidence="3" id="KW-0762">Sugar transport</keyword>
<evidence type="ECO:0000256" key="3">
    <source>
        <dbReference type="ARBA" id="ARBA00022597"/>
    </source>
</evidence>
<keyword evidence="6 7" id="KW-0472">Membrane</keyword>
<evidence type="ECO:0000256" key="6">
    <source>
        <dbReference type="ARBA" id="ARBA00023136"/>
    </source>
</evidence>
<dbReference type="Proteomes" id="UP000188320">
    <property type="component" value="Unassembled WGS sequence"/>
</dbReference>
<proteinExistence type="predicted"/>
<comment type="caution">
    <text evidence="8">The sequence shown here is derived from an EMBL/GenBank/DDBJ whole genome shotgun (WGS) entry which is preliminary data.</text>
</comment>
<keyword evidence="2" id="KW-0813">Transport</keyword>
<dbReference type="AlphaFoldDB" id="A0A1R1PUN7"/>
<dbReference type="Pfam" id="PF08449">
    <property type="entry name" value="UAA"/>
    <property type="match status" value="1"/>
</dbReference>
<evidence type="ECO:0000256" key="7">
    <source>
        <dbReference type="SAM" id="Phobius"/>
    </source>
</evidence>
<keyword evidence="4 7" id="KW-0812">Transmembrane</keyword>
<dbReference type="InterPro" id="IPR013657">
    <property type="entry name" value="SCL35B1-4/HUT1"/>
</dbReference>
<protein>
    <submittedName>
        <fullName evidence="8">UDP-xylose and UDP-N-acetylglucosamine transporter</fullName>
    </submittedName>
</protein>
<keyword evidence="5 7" id="KW-1133">Transmembrane helix</keyword>
<reference evidence="9" key="1">
    <citation type="submission" date="2017-01" db="EMBL/GenBank/DDBJ databases">
        <authorList>
            <person name="Wang Y."/>
            <person name="White M."/>
            <person name="Kvist S."/>
            <person name="Moncalvo J.-M."/>
        </authorList>
    </citation>
    <scope>NUCLEOTIDE SEQUENCE [LARGE SCALE GENOMIC DNA]</scope>
    <source>
        <strain evidence="9">COL-18-3</strain>
    </source>
</reference>
<evidence type="ECO:0000256" key="2">
    <source>
        <dbReference type="ARBA" id="ARBA00022448"/>
    </source>
</evidence>
<evidence type="ECO:0000313" key="8">
    <source>
        <dbReference type="EMBL" id="OMH84657.1"/>
    </source>
</evidence>
<evidence type="ECO:0000313" key="9">
    <source>
        <dbReference type="Proteomes" id="UP000188320"/>
    </source>
</evidence>
<gene>
    <name evidence="8" type="ORF">AX774_g1817</name>
</gene>
<evidence type="ECO:0000256" key="4">
    <source>
        <dbReference type="ARBA" id="ARBA00022692"/>
    </source>
</evidence>